<evidence type="ECO:0000313" key="1">
    <source>
        <dbReference type="EMBL" id="EGK58982.1"/>
    </source>
</evidence>
<gene>
    <name evidence="1" type="ORF">HMPREF9081_1849</name>
</gene>
<sequence>MLAQIRRTGLISPALKGWALRRIGVERRCRIKMENRMQPPNVQQ</sequence>
<protein>
    <submittedName>
        <fullName evidence="1">Uncharacterized protein</fullName>
    </submittedName>
</protein>
<accession>F5RNL3</accession>
<comment type="caution">
    <text evidence="1">The sequence shown here is derived from an EMBL/GenBank/DDBJ whole genome shotgun (WGS) entry which is preliminary data.</text>
</comment>
<evidence type="ECO:0000313" key="2">
    <source>
        <dbReference type="Proteomes" id="UP000004067"/>
    </source>
</evidence>
<organism evidence="1 2">
    <name type="scientific">Centipeda periodontii DSM 2778</name>
    <dbReference type="NCBI Taxonomy" id="888060"/>
    <lineage>
        <taxon>Bacteria</taxon>
        <taxon>Bacillati</taxon>
        <taxon>Bacillota</taxon>
        <taxon>Negativicutes</taxon>
        <taxon>Selenomonadales</taxon>
        <taxon>Selenomonadaceae</taxon>
        <taxon>Centipeda</taxon>
    </lineage>
</organism>
<reference evidence="1 2" key="1">
    <citation type="submission" date="2011-04" db="EMBL/GenBank/DDBJ databases">
        <authorList>
            <person name="Muzny D."/>
            <person name="Qin X."/>
            <person name="Deng J."/>
            <person name="Jiang H."/>
            <person name="Liu Y."/>
            <person name="Qu J."/>
            <person name="Song X.-Z."/>
            <person name="Zhang L."/>
            <person name="Thornton R."/>
            <person name="Coyle M."/>
            <person name="Francisco L."/>
            <person name="Jackson L."/>
            <person name="Javaid M."/>
            <person name="Korchina V."/>
            <person name="Kovar C."/>
            <person name="Mata R."/>
            <person name="Mathew T."/>
            <person name="Ngo R."/>
            <person name="Nguyen L."/>
            <person name="Nguyen N."/>
            <person name="Okwuonu G."/>
            <person name="Ongeri F."/>
            <person name="Pham C."/>
            <person name="Simmons D."/>
            <person name="Wilczek-Boney K."/>
            <person name="Hale W."/>
            <person name="Jakkamsetti A."/>
            <person name="Pham P."/>
            <person name="Ruth R."/>
            <person name="San Lucas F."/>
            <person name="Warren J."/>
            <person name="Zhang J."/>
            <person name="Zhao Z."/>
            <person name="Zhou C."/>
            <person name="Zhu D."/>
            <person name="Lee S."/>
            <person name="Bess C."/>
            <person name="Blankenburg K."/>
            <person name="Forbes L."/>
            <person name="Fu Q."/>
            <person name="Gubbala S."/>
            <person name="Hirani K."/>
            <person name="Jayaseelan J.C."/>
            <person name="Lara F."/>
            <person name="Munidasa M."/>
            <person name="Palculict T."/>
            <person name="Patil S."/>
            <person name="Pu L.-L."/>
            <person name="Saada N."/>
            <person name="Tang L."/>
            <person name="Weissenberger G."/>
            <person name="Zhu Y."/>
            <person name="Hemphill L."/>
            <person name="Shang Y."/>
            <person name="Youmans B."/>
            <person name="Ayvaz T."/>
            <person name="Ross M."/>
            <person name="Santibanez J."/>
            <person name="Aqrawi P."/>
            <person name="Gross S."/>
            <person name="Joshi V."/>
            <person name="Fowler G."/>
            <person name="Nazareth L."/>
            <person name="Reid J."/>
            <person name="Worley K."/>
            <person name="Petrosino J."/>
            <person name="Highlander S."/>
            <person name="Gibbs R."/>
        </authorList>
    </citation>
    <scope>NUCLEOTIDE SEQUENCE [LARGE SCALE GENOMIC DNA]</scope>
    <source>
        <strain evidence="1 2">DSM 2778</strain>
    </source>
</reference>
<dbReference type="HOGENOM" id="CLU_3214067_0_0_9"/>
<dbReference type="EMBL" id="AFHQ01000042">
    <property type="protein sequence ID" value="EGK58982.1"/>
    <property type="molecule type" value="Genomic_DNA"/>
</dbReference>
<dbReference type="Proteomes" id="UP000004067">
    <property type="component" value="Unassembled WGS sequence"/>
</dbReference>
<proteinExistence type="predicted"/>
<name>F5RNL3_9FIRM</name>
<keyword evidence="2" id="KW-1185">Reference proteome</keyword>
<dbReference type="AlphaFoldDB" id="F5RNL3"/>